<dbReference type="EMBL" id="WIUZ02000001">
    <property type="protein sequence ID" value="KAF9792987.1"/>
    <property type="molecule type" value="Genomic_DNA"/>
</dbReference>
<reference evidence="14" key="2">
    <citation type="submission" date="2020-11" db="EMBL/GenBank/DDBJ databases">
        <authorList>
            <consortium name="DOE Joint Genome Institute"/>
            <person name="Kuo A."/>
            <person name="Miyauchi S."/>
            <person name="Kiss E."/>
            <person name="Drula E."/>
            <person name="Kohler A."/>
            <person name="Sanchez-Garcia M."/>
            <person name="Andreopoulos B."/>
            <person name="Barry K.W."/>
            <person name="Bonito G."/>
            <person name="Buee M."/>
            <person name="Carver A."/>
            <person name="Chen C."/>
            <person name="Cichocki N."/>
            <person name="Clum A."/>
            <person name="Culley D."/>
            <person name="Crous P.W."/>
            <person name="Fauchery L."/>
            <person name="Girlanda M."/>
            <person name="Hayes R."/>
            <person name="Keri Z."/>
            <person name="Labutti K."/>
            <person name="Lipzen A."/>
            <person name="Lombard V."/>
            <person name="Magnuson J."/>
            <person name="Maillard F."/>
            <person name="Morin E."/>
            <person name="Murat C."/>
            <person name="Nolan M."/>
            <person name="Ohm R."/>
            <person name="Pangilinan J."/>
            <person name="Pereira M."/>
            <person name="Perotto S."/>
            <person name="Peter M."/>
            <person name="Riley R."/>
            <person name="Sitrit Y."/>
            <person name="Stielow B."/>
            <person name="Szollosi G."/>
            <person name="Zifcakova L."/>
            <person name="Stursova M."/>
            <person name="Spatafora J.W."/>
            <person name="Tedersoo L."/>
            <person name="Vaario L.-M."/>
            <person name="Yamada A."/>
            <person name="Yan M."/>
            <person name="Wang P."/>
            <person name="Xu J."/>
            <person name="Bruns T."/>
            <person name="Baldrian P."/>
            <person name="Vilgalys R."/>
            <person name="Henrissat B."/>
            <person name="Grigoriev I.V."/>
            <person name="Hibbett D."/>
            <person name="Nagy L.G."/>
            <person name="Martin F.M."/>
        </authorList>
    </citation>
    <scope>NUCLEOTIDE SEQUENCE</scope>
    <source>
        <strain evidence="14">UH-Tt-Lm1</strain>
    </source>
</reference>
<feature type="transmembrane region" description="Helical" evidence="11">
    <location>
        <begin position="124"/>
        <end position="148"/>
    </location>
</feature>
<feature type="transmembrane region" description="Helical" evidence="11">
    <location>
        <begin position="334"/>
        <end position="355"/>
    </location>
</feature>
<dbReference type="OrthoDB" id="6500128at2759"/>
<dbReference type="GO" id="GO:0005524">
    <property type="term" value="F:ATP binding"/>
    <property type="evidence" value="ECO:0007669"/>
    <property type="project" value="UniProtKB-KW"/>
</dbReference>
<reference evidence="14" key="1">
    <citation type="journal article" date="2020" name="Nat. Commun.">
        <title>Large-scale genome sequencing of mycorrhizal fungi provides insights into the early evolution of symbiotic traits.</title>
        <authorList>
            <person name="Miyauchi S."/>
            <person name="Kiss E."/>
            <person name="Kuo A."/>
            <person name="Drula E."/>
            <person name="Kohler A."/>
            <person name="Sanchez-Garcia M."/>
            <person name="Morin E."/>
            <person name="Andreopoulos B."/>
            <person name="Barry K.W."/>
            <person name="Bonito G."/>
            <person name="Buee M."/>
            <person name="Carver A."/>
            <person name="Chen C."/>
            <person name="Cichocki N."/>
            <person name="Clum A."/>
            <person name="Culley D."/>
            <person name="Crous P.W."/>
            <person name="Fauchery L."/>
            <person name="Girlanda M."/>
            <person name="Hayes R.D."/>
            <person name="Keri Z."/>
            <person name="LaButti K."/>
            <person name="Lipzen A."/>
            <person name="Lombard V."/>
            <person name="Magnuson J."/>
            <person name="Maillard F."/>
            <person name="Murat C."/>
            <person name="Nolan M."/>
            <person name="Ohm R.A."/>
            <person name="Pangilinan J."/>
            <person name="Pereira M.F."/>
            <person name="Perotto S."/>
            <person name="Peter M."/>
            <person name="Pfister S."/>
            <person name="Riley R."/>
            <person name="Sitrit Y."/>
            <person name="Stielow J.B."/>
            <person name="Szollosi G."/>
            <person name="Zifcakova L."/>
            <person name="Stursova M."/>
            <person name="Spatafora J.W."/>
            <person name="Tedersoo L."/>
            <person name="Vaario L.M."/>
            <person name="Yamada A."/>
            <person name="Yan M."/>
            <person name="Wang P."/>
            <person name="Xu J."/>
            <person name="Bruns T."/>
            <person name="Baldrian P."/>
            <person name="Vilgalys R."/>
            <person name="Dunand C."/>
            <person name="Henrissat B."/>
            <person name="Grigoriev I.V."/>
            <person name="Hibbett D."/>
            <person name="Nagy L.G."/>
            <person name="Martin F.M."/>
        </authorList>
    </citation>
    <scope>NUCLEOTIDE SEQUENCE</scope>
    <source>
        <strain evidence="14">UH-Tt-Lm1</strain>
    </source>
</reference>
<dbReference type="PROSITE" id="PS00211">
    <property type="entry name" value="ABC_TRANSPORTER_1"/>
    <property type="match status" value="1"/>
</dbReference>
<dbReference type="FunFam" id="3.40.50.300:FF:000186">
    <property type="entry name" value="ATP-binding cassette sub-family B member 7, mitochondrial"/>
    <property type="match status" value="1"/>
</dbReference>
<sequence>MTFEPPPLSLALFAVRVVAPAIVFLSALSVIPRRASANQPSPITSVVVKSQEPRRGLILSFLTLTSFSYFSDGLTFVVYAVINKQWPALTAIEISAVLGVVAYGGLAALGAYKDISGVNVWSFASVKYAILLALMFDIALVALLAATLKSDDQTKSLVTIPAILHIAFPALRILLLSPLFFALHYPRVEYAPVDDAGERETQPTASTFLVAPQPIRASAGLSPLSSKYGTFIDRSLAPSSNPSTRAPTPVPQHAGPSKKKQKDEVTYNPSWGEFLHRMKNITPYLWPSRSKPLQVVAGLCIFLLAVGRVVNVFLPLTLGRLVGVLEKGDGASFWPYLLTYIGLRFLQSSGGIAALRDTLWGPVMQYSDRAMSQLAFDHLLNLSLSWHVRRKTGEVLRILDRGAAINRTLELILFNIVPTFVDIIVALVIFAVIFDWTLAVVIAVATSAYIIATVVLTRWRTKLRRQMNDKDIVTRGIHTDCLLNYETVKYFNGEQHEGERYRAALASYQALEYRVIVSLNLLNLVQNLILTLGFLVGSIIVALRVTNGQSTASDFVIYVAYLVQLYEPLNMLASIYRSINTALVDTEKLLKLLNEPVGIKDKPNAPDLIVTDGEIVFDNVSFSYDDRVTALDNVSFKVPKGSSVALVGVSGSGKSTILRLLYRFYDLKEGQGRILIDGQDIRDVTQASLRKAIGVVPQDSILFNASIKYNIGYGRIGAPDEEIVSAATAAQMHERILSFPDGYETNVGERGVRLSGGEKQRVAIARTLLKNPPILLLDEATSALDTSTEKDIQKALEDLAQGRTSLSIAHRLSTIANADQILVLKDGSVMERGNHAELLALNGTFAEMWSDQVSASDAASTVAKRHSVTAYEVEQDTTAQDVTENGDAAEYEANHSGVGANLEFAEKDANAPVDFPTNDRDQEVEEVPVEAKRESAPEAELSQPVSFPTTVAFPGSGEVEPHDTPSTGNGSRPQSAAVTFEPQSPPSRNETPDPDAEPKRKRTASQNFQRLGRRISIGTRRAGSALAIPIQNIPGFKREGTSTSINKDEPMTDAPVSDSPSPSVNDVAKVLLRKDRKEKRKTLI</sequence>
<evidence type="ECO:0000256" key="5">
    <source>
        <dbReference type="ARBA" id="ARBA00022792"/>
    </source>
</evidence>
<feature type="domain" description="ABC transmembrane type-1" evidence="13">
    <location>
        <begin position="299"/>
        <end position="581"/>
    </location>
</feature>
<feature type="compositionally biased region" description="Polar residues" evidence="10">
    <location>
        <begin position="964"/>
        <end position="977"/>
    </location>
</feature>
<feature type="transmembrane region" description="Helical" evidence="11">
    <location>
        <begin position="295"/>
        <end position="314"/>
    </location>
</feature>
<evidence type="ECO:0000256" key="9">
    <source>
        <dbReference type="ARBA" id="ARBA00024363"/>
    </source>
</evidence>
<evidence type="ECO:0000256" key="1">
    <source>
        <dbReference type="ARBA" id="ARBA00004141"/>
    </source>
</evidence>
<dbReference type="Proteomes" id="UP000736335">
    <property type="component" value="Unassembled WGS sequence"/>
</dbReference>
<gene>
    <name evidence="14" type="ORF">BJ322DRAFT_998221</name>
</gene>
<dbReference type="InterPro" id="IPR039421">
    <property type="entry name" value="Type_1_exporter"/>
</dbReference>
<dbReference type="PROSITE" id="PS50929">
    <property type="entry name" value="ABC_TM1F"/>
    <property type="match status" value="1"/>
</dbReference>
<dbReference type="SUPFAM" id="SSF52540">
    <property type="entry name" value="P-loop containing nucleoside triphosphate hydrolases"/>
    <property type="match status" value="1"/>
</dbReference>
<dbReference type="PANTHER" id="PTHR24221">
    <property type="entry name" value="ATP-BINDING CASSETTE SUB-FAMILY B"/>
    <property type="match status" value="1"/>
</dbReference>
<dbReference type="InterPro" id="IPR017871">
    <property type="entry name" value="ABC_transporter-like_CS"/>
</dbReference>
<feature type="region of interest" description="Disordered" evidence="10">
    <location>
        <begin position="238"/>
        <end position="264"/>
    </location>
</feature>
<keyword evidence="15" id="KW-1185">Reference proteome</keyword>
<keyword evidence="6" id="KW-0067">ATP-binding</keyword>
<protein>
    <submittedName>
        <fullName evidence="14">Uncharacterized protein</fullName>
    </submittedName>
</protein>
<keyword evidence="8 11" id="KW-0472">Membrane</keyword>
<evidence type="ECO:0000256" key="2">
    <source>
        <dbReference type="ARBA" id="ARBA00022448"/>
    </source>
</evidence>
<dbReference type="InterPro" id="IPR003593">
    <property type="entry name" value="AAA+_ATPase"/>
</dbReference>
<keyword evidence="5" id="KW-0999">Mitochondrion inner membrane</keyword>
<feature type="transmembrane region" description="Helical" evidence="11">
    <location>
        <begin position="57"/>
        <end position="82"/>
    </location>
</feature>
<feature type="transmembrane region" description="Helical" evidence="11">
    <location>
        <begin position="160"/>
        <end position="183"/>
    </location>
</feature>
<dbReference type="GO" id="GO:0016020">
    <property type="term" value="C:membrane"/>
    <property type="evidence" value="ECO:0007669"/>
    <property type="project" value="UniProtKB-SubCell"/>
</dbReference>
<feature type="domain" description="ABC transporter" evidence="12">
    <location>
        <begin position="615"/>
        <end position="851"/>
    </location>
</feature>
<comment type="similarity">
    <text evidence="9">Belongs to the ABC transporter superfamily. ABCB family. Heavy Metal importer (TC 3.A.1.210) subfamily.</text>
</comment>
<comment type="subcellular location">
    <subcellularLocation>
        <location evidence="1">Membrane</location>
        <topology evidence="1">Multi-pass membrane protein</topology>
    </subcellularLocation>
</comment>
<feature type="transmembrane region" description="Helical" evidence="11">
    <location>
        <begin position="88"/>
        <end position="112"/>
    </location>
</feature>
<evidence type="ECO:0000256" key="10">
    <source>
        <dbReference type="SAM" id="MobiDB-lite"/>
    </source>
</evidence>
<feature type="compositionally biased region" description="Low complexity" evidence="10">
    <location>
        <begin position="1053"/>
        <end position="1067"/>
    </location>
</feature>
<comment type="caution">
    <text evidence="14">The sequence shown here is derived from an EMBL/GenBank/DDBJ whole genome shotgun (WGS) entry which is preliminary data.</text>
</comment>
<keyword evidence="7 11" id="KW-1133">Transmembrane helix</keyword>
<dbReference type="InterPro" id="IPR036640">
    <property type="entry name" value="ABC1_TM_sf"/>
</dbReference>
<keyword evidence="3 11" id="KW-0812">Transmembrane</keyword>
<dbReference type="PANTHER" id="PTHR24221:SF648">
    <property type="entry name" value="ABC-TYPE TRANSPORTER ATR1"/>
    <property type="match status" value="1"/>
</dbReference>
<evidence type="ECO:0000259" key="12">
    <source>
        <dbReference type="PROSITE" id="PS50893"/>
    </source>
</evidence>
<dbReference type="Pfam" id="PF00664">
    <property type="entry name" value="ABC_membrane"/>
    <property type="match status" value="1"/>
</dbReference>
<keyword evidence="4" id="KW-0547">Nucleotide-binding</keyword>
<evidence type="ECO:0000313" key="14">
    <source>
        <dbReference type="EMBL" id="KAF9792987.1"/>
    </source>
</evidence>
<evidence type="ECO:0000313" key="15">
    <source>
        <dbReference type="Proteomes" id="UP000736335"/>
    </source>
</evidence>
<feature type="transmembrane region" description="Helical" evidence="11">
    <location>
        <begin position="12"/>
        <end position="31"/>
    </location>
</feature>
<dbReference type="SMART" id="SM00382">
    <property type="entry name" value="AAA"/>
    <property type="match status" value="1"/>
</dbReference>
<feature type="transmembrane region" description="Helical" evidence="11">
    <location>
        <begin position="411"/>
        <end position="433"/>
    </location>
</feature>
<evidence type="ECO:0000256" key="3">
    <source>
        <dbReference type="ARBA" id="ARBA00022692"/>
    </source>
</evidence>
<feature type="region of interest" description="Disordered" evidence="10">
    <location>
        <begin position="911"/>
        <end position="1067"/>
    </location>
</feature>
<dbReference type="GO" id="GO:0016887">
    <property type="term" value="F:ATP hydrolysis activity"/>
    <property type="evidence" value="ECO:0007669"/>
    <property type="project" value="InterPro"/>
</dbReference>
<proteinExistence type="inferred from homology"/>
<evidence type="ECO:0000256" key="11">
    <source>
        <dbReference type="SAM" id="Phobius"/>
    </source>
</evidence>
<evidence type="ECO:0000256" key="6">
    <source>
        <dbReference type="ARBA" id="ARBA00022840"/>
    </source>
</evidence>
<feature type="transmembrane region" description="Helical" evidence="11">
    <location>
        <begin position="521"/>
        <end position="543"/>
    </location>
</feature>
<evidence type="ECO:0000256" key="4">
    <source>
        <dbReference type="ARBA" id="ARBA00022741"/>
    </source>
</evidence>
<name>A0A9P6HSJ7_9AGAM</name>
<dbReference type="CDD" id="cd18583">
    <property type="entry name" value="ABC_6TM_HMT1"/>
    <property type="match status" value="1"/>
</dbReference>
<evidence type="ECO:0000259" key="13">
    <source>
        <dbReference type="PROSITE" id="PS50929"/>
    </source>
</evidence>
<dbReference type="PROSITE" id="PS50893">
    <property type="entry name" value="ABC_TRANSPORTER_2"/>
    <property type="match status" value="1"/>
</dbReference>
<dbReference type="SUPFAM" id="SSF90123">
    <property type="entry name" value="ABC transporter transmembrane region"/>
    <property type="match status" value="1"/>
</dbReference>
<dbReference type="InterPro" id="IPR011527">
    <property type="entry name" value="ABC1_TM_dom"/>
</dbReference>
<dbReference type="Gene3D" id="3.40.50.300">
    <property type="entry name" value="P-loop containing nucleotide triphosphate hydrolases"/>
    <property type="match status" value="1"/>
</dbReference>
<feature type="compositionally biased region" description="Basic and acidic residues" evidence="10">
    <location>
        <begin position="1036"/>
        <end position="1050"/>
    </location>
</feature>
<dbReference type="GO" id="GO:0140359">
    <property type="term" value="F:ABC-type transporter activity"/>
    <property type="evidence" value="ECO:0007669"/>
    <property type="project" value="InterPro"/>
</dbReference>
<feature type="transmembrane region" description="Helical" evidence="11">
    <location>
        <begin position="439"/>
        <end position="457"/>
    </location>
</feature>
<dbReference type="Gene3D" id="1.20.1560.10">
    <property type="entry name" value="ABC transporter type 1, transmembrane domain"/>
    <property type="match status" value="1"/>
</dbReference>
<dbReference type="InterPro" id="IPR003439">
    <property type="entry name" value="ABC_transporter-like_ATP-bd"/>
</dbReference>
<evidence type="ECO:0000256" key="7">
    <source>
        <dbReference type="ARBA" id="ARBA00022989"/>
    </source>
</evidence>
<keyword evidence="2" id="KW-0813">Transport</keyword>
<dbReference type="Pfam" id="PF00005">
    <property type="entry name" value="ABC_tran"/>
    <property type="match status" value="1"/>
</dbReference>
<dbReference type="GO" id="GO:0000041">
    <property type="term" value="P:transition metal ion transport"/>
    <property type="evidence" value="ECO:0007669"/>
    <property type="project" value="UniProtKB-ARBA"/>
</dbReference>
<organism evidence="14 15">
    <name type="scientific">Thelephora terrestris</name>
    <dbReference type="NCBI Taxonomy" id="56493"/>
    <lineage>
        <taxon>Eukaryota</taxon>
        <taxon>Fungi</taxon>
        <taxon>Dikarya</taxon>
        <taxon>Basidiomycota</taxon>
        <taxon>Agaricomycotina</taxon>
        <taxon>Agaricomycetes</taxon>
        <taxon>Thelephorales</taxon>
        <taxon>Thelephoraceae</taxon>
        <taxon>Thelephora</taxon>
    </lineage>
</organism>
<evidence type="ECO:0000256" key="8">
    <source>
        <dbReference type="ARBA" id="ARBA00023136"/>
    </source>
</evidence>
<dbReference type="InterPro" id="IPR027417">
    <property type="entry name" value="P-loop_NTPase"/>
</dbReference>
<dbReference type="CDD" id="cd03253">
    <property type="entry name" value="ABCC_ATM1_transporter"/>
    <property type="match status" value="1"/>
</dbReference>
<dbReference type="AlphaFoldDB" id="A0A9P6HSJ7"/>
<keyword evidence="5" id="KW-0496">Mitochondrion</keyword>
<accession>A0A9P6HSJ7</accession>